<evidence type="ECO:0000256" key="2">
    <source>
        <dbReference type="ARBA" id="ARBA00004141"/>
    </source>
</evidence>
<reference evidence="9 10" key="1">
    <citation type="journal article" date="2016" name="Front. Microbiol.">
        <title>Fuerstia marisgermanicae gen. nov., sp. nov., an Unusual Member of the Phylum Planctomycetes from the German Wadden Sea.</title>
        <authorList>
            <person name="Kohn T."/>
            <person name="Heuer A."/>
            <person name="Jogler M."/>
            <person name="Vollmers J."/>
            <person name="Boedeker C."/>
            <person name="Bunk B."/>
            <person name="Rast P."/>
            <person name="Borchert D."/>
            <person name="Glockner I."/>
            <person name="Freese H.M."/>
            <person name="Klenk H.P."/>
            <person name="Overmann J."/>
            <person name="Kaster A.K."/>
            <person name="Rohde M."/>
            <person name="Wiegand S."/>
            <person name="Jogler C."/>
        </authorList>
    </citation>
    <scope>NUCLEOTIDE SEQUENCE [LARGE SCALE GENOMIC DNA]</scope>
    <source>
        <strain evidence="9 10">NH11</strain>
    </source>
</reference>
<comment type="similarity">
    <text evidence="3">Belongs to the peptidase M50B family.</text>
</comment>
<keyword evidence="5 7" id="KW-1133">Transmembrane helix</keyword>
<keyword evidence="9" id="KW-0378">Hydrolase</keyword>
<name>A0A1P8WLY9_9PLAN</name>
<keyword evidence="10" id="KW-1185">Reference proteome</keyword>
<dbReference type="Proteomes" id="UP000187735">
    <property type="component" value="Chromosome"/>
</dbReference>
<accession>A0A1P8WLY9</accession>
<keyword evidence="9" id="KW-0645">Protease</keyword>
<dbReference type="EMBL" id="CP017641">
    <property type="protein sequence ID" value="APZ95057.1"/>
    <property type="molecule type" value="Genomic_DNA"/>
</dbReference>
<keyword evidence="6 7" id="KW-0472">Membrane</keyword>
<evidence type="ECO:0000256" key="6">
    <source>
        <dbReference type="ARBA" id="ARBA00023136"/>
    </source>
</evidence>
<dbReference type="GO" id="GO:0006508">
    <property type="term" value="P:proteolysis"/>
    <property type="evidence" value="ECO:0007669"/>
    <property type="project" value="UniProtKB-KW"/>
</dbReference>
<evidence type="ECO:0000256" key="7">
    <source>
        <dbReference type="SAM" id="Phobius"/>
    </source>
</evidence>
<dbReference type="Pfam" id="PF02163">
    <property type="entry name" value="Peptidase_M50"/>
    <property type="match status" value="1"/>
</dbReference>
<dbReference type="GO" id="GO:0008233">
    <property type="term" value="F:peptidase activity"/>
    <property type="evidence" value="ECO:0007669"/>
    <property type="project" value="UniProtKB-KW"/>
</dbReference>
<evidence type="ECO:0000256" key="1">
    <source>
        <dbReference type="ARBA" id="ARBA00001947"/>
    </source>
</evidence>
<comment type="cofactor">
    <cofactor evidence="1">
        <name>Zn(2+)</name>
        <dbReference type="ChEBI" id="CHEBI:29105"/>
    </cofactor>
</comment>
<feature type="transmembrane region" description="Helical" evidence="7">
    <location>
        <begin position="74"/>
        <end position="98"/>
    </location>
</feature>
<dbReference type="GO" id="GO:0016020">
    <property type="term" value="C:membrane"/>
    <property type="evidence" value="ECO:0007669"/>
    <property type="project" value="UniProtKB-SubCell"/>
</dbReference>
<evidence type="ECO:0000313" key="9">
    <source>
        <dbReference type="EMBL" id="APZ95057.1"/>
    </source>
</evidence>
<feature type="domain" description="Peptidase M50" evidence="8">
    <location>
        <begin position="8"/>
        <end position="156"/>
    </location>
</feature>
<proteinExistence type="inferred from homology"/>
<keyword evidence="4 7" id="KW-0812">Transmembrane</keyword>
<gene>
    <name evidence="9" type="ORF">Fuma_04709</name>
</gene>
<evidence type="ECO:0000256" key="4">
    <source>
        <dbReference type="ARBA" id="ARBA00022692"/>
    </source>
</evidence>
<evidence type="ECO:0000256" key="5">
    <source>
        <dbReference type="ARBA" id="ARBA00022989"/>
    </source>
</evidence>
<dbReference type="AlphaFoldDB" id="A0A1P8WLY9"/>
<dbReference type="InterPro" id="IPR008915">
    <property type="entry name" value="Peptidase_M50"/>
</dbReference>
<dbReference type="STRING" id="1891926.Fuma_04709"/>
<dbReference type="KEGG" id="fmr:Fuma_04709"/>
<evidence type="ECO:0000256" key="3">
    <source>
        <dbReference type="ARBA" id="ARBA00007931"/>
    </source>
</evidence>
<sequence length="252" mass="27240">MESALSPIVIVIHELGHTLMALAVRFRVFRIQLGIGDEVFSFQIGETLVSFGRSYGGRVWAAPWTLDGWKWRKAMISIAGPGLCVVVGVVAIVFGLMFENPVKVKAASVLFGMINIGQLRSFIPDDNRPTDGGNLLVALRATPDVVRATAMAAWAEEASQLVERGHPVAVERARRCFDLAPEHPNATLLLAAALMNDGAFVDAKHHFELGLKLFSAADLEINADQKAEGESAIQEAIKECEAELAKAALPQL</sequence>
<evidence type="ECO:0000259" key="8">
    <source>
        <dbReference type="Pfam" id="PF02163"/>
    </source>
</evidence>
<evidence type="ECO:0000313" key="10">
    <source>
        <dbReference type="Proteomes" id="UP000187735"/>
    </source>
</evidence>
<organism evidence="9 10">
    <name type="scientific">Fuerstiella marisgermanici</name>
    <dbReference type="NCBI Taxonomy" id="1891926"/>
    <lineage>
        <taxon>Bacteria</taxon>
        <taxon>Pseudomonadati</taxon>
        <taxon>Planctomycetota</taxon>
        <taxon>Planctomycetia</taxon>
        <taxon>Planctomycetales</taxon>
        <taxon>Planctomycetaceae</taxon>
        <taxon>Fuerstiella</taxon>
    </lineage>
</organism>
<comment type="subcellular location">
    <subcellularLocation>
        <location evidence="2">Membrane</location>
        <topology evidence="2">Multi-pass membrane protein</topology>
    </subcellularLocation>
</comment>
<protein>
    <submittedName>
        <fullName evidence="9">Zn-dependent protease</fullName>
    </submittedName>
</protein>